<name>A0A9D4CSI4_DREPO</name>
<sequence length="73" mass="7894">MAETTVVSDIIESVDNMSNQIVSPKRPVNSIQGSGQSSRTGGSEVECMAVIDRSFSTKEFSKGTRALLAKSWR</sequence>
<feature type="region of interest" description="Disordered" evidence="1">
    <location>
        <begin position="24"/>
        <end position="43"/>
    </location>
</feature>
<keyword evidence="3" id="KW-1185">Reference proteome</keyword>
<dbReference type="AlphaFoldDB" id="A0A9D4CSI4"/>
<proteinExistence type="predicted"/>
<gene>
    <name evidence="2" type="ORF">DPMN_055381</name>
</gene>
<reference evidence="2" key="1">
    <citation type="journal article" date="2019" name="bioRxiv">
        <title>The Genome of the Zebra Mussel, Dreissena polymorpha: A Resource for Invasive Species Research.</title>
        <authorList>
            <person name="McCartney M.A."/>
            <person name="Auch B."/>
            <person name="Kono T."/>
            <person name="Mallez S."/>
            <person name="Zhang Y."/>
            <person name="Obille A."/>
            <person name="Becker A."/>
            <person name="Abrahante J.E."/>
            <person name="Garbe J."/>
            <person name="Badalamenti J.P."/>
            <person name="Herman A."/>
            <person name="Mangelson H."/>
            <person name="Liachko I."/>
            <person name="Sullivan S."/>
            <person name="Sone E.D."/>
            <person name="Koren S."/>
            <person name="Silverstein K.A.T."/>
            <person name="Beckman K.B."/>
            <person name="Gohl D.M."/>
        </authorList>
    </citation>
    <scope>NUCLEOTIDE SEQUENCE</scope>
    <source>
        <strain evidence="2">Duluth1</strain>
        <tissue evidence="2">Whole animal</tissue>
    </source>
</reference>
<evidence type="ECO:0000256" key="1">
    <source>
        <dbReference type="SAM" id="MobiDB-lite"/>
    </source>
</evidence>
<evidence type="ECO:0000313" key="2">
    <source>
        <dbReference type="EMBL" id="KAH3729410.1"/>
    </source>
</evidence>
<feature type="compositionally biased region" description="Low complexity" evidence="1">
    <location>
        <begin position="30"/>
        <end position="43"/>
    </location>
</feature>
<protein>
    <submittedName>
        <fullName evidence="2">Uncharacterized protein</fullName>
    </submittedName>
</protein>
<dbReference type="EMBL" id="JAIWYP010000012">
    <property type="protein sequence ID" value="KAH3729410.1"/>
    <property type="molecule type" value="Genomic_DNA"/>
</dbReference>
<reference evidence="2" key="2">
    <citation type="submission" date="2020-11" db="EMBL/GenBank/DDBJ databases">
        <authorList>
            <person name="McCartney M.A."/>
            <person name="Auch B."/>
            <person name="Kono T."/>
            <person name="Mallez S."/>
            <person name="Becker A."/>
            <person name="Gohl D.M."/>
            <person name="Silverstein K.A.T."/>
            <person name="Koren S."/>
            <person name="Bechman K.B."/>
            <person name="Herman A."/>
            <person name="Abrahante J.E."/>
            <person name="Garbe J."/>
        </authorList>
    </citation>
    <scope>NUCLEOTIDE SEQUENCE</scope>
    <source>
        <strain evidence="2">Duluth1</strain>
        <tissue evidence="2">Whole animal</tissue>
    </source>
</reference>
<organism evidence="2 3">
    <name type="scientific">Dreissena polymorpha</name>
    <name type="common">Zebra mussel</name>
    <name type="synonym">Mytilus polymorpha</name>
    <dbReference type="NCBI Taxonomy" id="45954"/>
    <lineage>
        <taxon>Eukaryota</taxon>
        <taxon>Metazoa</taxon>
        <taxon>Spiralia</taxon>
        <taxon>Lophotrochozoa</taxon>
        <taxon>Mollusca</taxon>
        <taxon>Bivalvia</taxon>
        <taxon>Autobranchia</taxon>
        <taxon>Heteroconchia</taxon>
        <taxon>Euheterodonta</taxon>
        <taxon>Imparidentia</taxon>
        <taxon>Neoheterodontei</taxon>
        <taxon>Myida</taxon>
        <taxon>Dreissenoidea</taxon>
        <taxon>Dreissenidae</taxon>
        <taxon>Dreissena</taxon>
    </lineage>
</organism>
<evidence type="ECO:0000313" key="3">
    <source>
        <dbReference type="Proteomes" id="UP000828390"/>
    </source>
</evidence>
<accession>A0A9D4CSI4</accession>
<comment type="caution">
    <text evidence="2">The sequence shown here is derived from an EMBL/GenBank/DDBJ whole genome shotgun (WGS) entry which is preliminary data.</text>
</comment>
<dbReference type="Proteomes" id="UP000828390">
    <property type="component" value="Unassembled WGS sequence"/>
</dbReference>